<dbReference type="Pfam" id="PF00882">
    <property type="entry name" value="Zn_dep_PLPC"/>
    <property type="match status" value="1"/>
</dbReference>
<gene>
    <name evidence="2" type="ORF">IAD32_06435</name>
</gene>
<organism evidence="2 3">
    <name type="scientific">Candidatus Scatavimonas merdigallinarum</name>
    <dbReference type="NCBI Taxonomy" id="2840914"/>
    <lineage>
        <taxon>Bacteria</taxon>
        <taxon>Bacillati</taxon>
        <taxon>Bacillota</taxon>
        <taxon>Clostridia</taxon>
        <taxon>Eubacteriales</taxon>
        <taxon>Oscillospiraceae</taxon>
        <taxon>Oscillospiraceae incertae sedis</taxon>
        <taxon>Candidatus Scatavimonas</taxon>
    </lineage>
</organism>
<dbReference type="InterPro" id="IPR029002">
    <property type="entry name" value="PLPC/GPLD1"/>
</dbReference>
<reference evidence="2" key="1">
    <citation type="submission" date="2020-10" db="EMBL/GenBank/DDBJ databases">
        <authorList>
            <person name="Gilroy R."/>
        </authorList>
    </citation>
    <scope>NUCLEOTIDE SEQUENCE</scope>
    <source>
        <strain evidence="2">ChiSjej1B19-3389</strain>
    </source>
</reference>
<reference evidence="2" key="2">
    <citation type="journal article" date="2021" name="PeerJ">
        <title>Extensive microbial diversity within the chicken gut microbiome revealed by metagenomics and culture.</title>
        <authorList>
            <person name="Gilroy R."/>
            <person name="Ravi A."/>
            <person name="Getino M."/>
            <person name="Pursley I."/>
            <person name="Horton D.L."/>
            <person name="Alikhan N.F."/>
            <person name="Baker D."/>
            <person name="Gharbi K."/>
            <person name="Hall N."/>
            <person name="Watson M."/>
            <person name="Adriaenssens E.M."/>
            <person name="Foster-Nyarko E."/>
            <person name="Jarju S."/>
            <person name="Secka A."/>
            <person name="Antonio M."/>
            <person name="Oren A."/>
            <person name="Chaudhuri R.R."/>
            <person name="La Ragione R."/>
            <person name="Hildebrand F."/>
            <person name="Pallen M.J."/>
        </authorList>
    </citation>
    <scope>NUCLEOTIDE SEQUENCE</scope>
    <source>
        <strain evidence="2">ChiSjej1B19-3389</strain>
    </source>
</reference>
<sequence length="296" mass="32981">MPSVITHYLLAQRLLAYTEQAYKDHKIHQNALLWGAQGPDFLFAAQSEKLRSLASLLHTAPSGQTLSFLSRFARESKNEIEQSYALGFFAHYALDSIAHPFVLSGAGQMAAQGSGLSADVAHNMIEVNLDVIMVRYEKSALANSIRLQTCAPKDPVVMQHMALLYCVLLHSVLQETVSAEQVLQSAQNYRRWLKKHTDRTGFKKDFLLRREKKRRLPPGASVMYRSITEDDTYDYANINGNEWEENGQIRTSTFFDLFEQADHLATAMTDLFFSGGDICSPTGGKPFTPAAGTAAV</sequence>
<dbReference type="Proteomes" id="UP000886787">
    <property type="component" value="Unassembled WGS sequence"/>
</dbReference>
<name>A0A9D0ZII6_9FIRM</name>
<dbReference type="EMBL" id="DVFW01000028">
    <property type="protein sequence ID" value="HIQ80904.1"/>
    <property type="molecule type" value="Genomic_DNA"/>
</dbReference>
<evidence type="ECO:0000313" key="2">
    <source>
        <dbReference type="EMBL" id="HIQ80904.1"/>
    </source>
</evidence>
<proteinExistence type="predicted"/>
<dbReference type="AlphaFoldDB" id="A0A9D0ZII6"/>
<evidence type="ECO:0000259" key="1">
    <source>
        <dbReference type="Pfam" id="PF00882"/>
    </source>
</evidence>
<accession>A0A9D0ZII6</accession>
<feature type="domain" description="Phospholipase C/D" evidence="1">
    <location>
        <begin position="6"/>
        <end position="148"/>
    </location>
</feature>
<comment type="caution">
    <text evidence="2">The sequence shown here is derived from an EMBL/GenBank/DDBJ whole genome shotgun (WGS) entry which is preliminary data.</text>
</comment>
<evidence type="ECO:0000313" key="3">
    <source>
        <dbReference type="Proteomes" id="UP000886787"/>
    </source>
</evidence>
<protein>
    <submittedName>
        <fullName evidence="2">Zinc dependent phospholipase C family protein</fullName>
    </submittedName>
</protein>